<feature type="region of interest" description="Disordered" evidence="2">
    <location>
        <begin position="410"/>
        <end position="446"/>
    </location>
</feature>
<feature type="transmembrane region" description="Helical" evidence="3">
    <location>
        <begin position="21"/>
        <end position="41"/>
    </location>
</feature>
<evidence type="ECO:0000313" key="5">
    <source>
        <dbReference type="EMBL" id="GAA2844474.1"/>
    </source>
</evidence>
<protein>
    <recommendedName>
        <fullName evidence="4">Cell envelope-related transcriptional attenuator domain-containing protein</fullName>
    </recommendedName>
</protein>
<gene>
    <name evidence="5" type="ORF">GCM10010517_00670</name>
</gene>
<evidence type="ECO:0000256" key="2">
    <source>
        <dbReference type="SAM" id="MobiDB-lite"/>
    </source>
</evidence>
<comment type="similarity">
    <text evidence="1">Belongs to the LytR/CpsA/Psr (LCP) family.</text>
</comment>
<accession>A0ABP6I4L3</accession>
<feature type="transmembrane region" description="Helical" evidence="3">
    <location>
        <begin position="53"/>
        <end position="79"/>
    </location>
</feature>
<evidence type="ECO:0000256" key="1">
    <source>
        <dbReference type="ARBA" id="ARBA00006068"/>
    </source>
</evidence>
<dbReference type="Gene3D" id="3.40.630.190">
    <property type="entry name" value="LCP protein"/>
    <property type="match status" value="1"/>
</dbReference>
<keyword evidence="6" id="KW-1185">Reference proteome</keyword>
<dbReference type="InterPro" id="IPR004474">
    <property type="entry name" value="LytR_CpsA_psr"/>
</dbReference>
<evidence type="ECO:0000313" key="6">
    <source>
        <dbReference type="Proteomes" id="UP001500831"/>
    </source>
</evidence>
<keyword evidence="3" id="KW-0812">Transmembrane</keyword>
<evidence type="ECO:0000259" key="4">
    <source>
        <dbReference type="Pfam" id="PF03816"/>
    </source>
</evidence>
<feature type="transmembrane region" description="Helical" evidence="3">
    <location>
        <begin position="91"/>
        <end position="110"/>
    </location>
</feature>
<sequence>MGSAVVWGLAHIWVGRRLAGALLLGIELILAAGVTTAALTAGPALLALAVQPVWLWAFALAALLLATATVAVIIRSYLLVRPESLTTTAQLLSATAIGLLCAVVIAPMAYAARLAYVSQTVVTSVFAKSATPVPVDPWNGRERINILLIGADAAANRVGIRTDSMTVASVDTRTGDTVLFGLPRNLEDVPMPPGPARERFPDGFQGEPPYSPGLLNEVYQYAEDHPEIMPRTPRNHRGPSLLKRTVSGILGIEVTNYAMVDMWGFVEIVDAMGGVRVRIKEPIVYGRQNEGLIEAGRRKLSGEEALWYGRSRTFSDDYVRMGRQKCLMNAVAKQADPVTVLRSFERLAAAAVNAVSTDIPREMLPALVDLAGKVKNAEIRSLQFVPPLINTGYPDYDLIKREAAAALAKPPARPSSSATPGASAAARAAGPAEDGPEVPGGVTGARAGVSTVTLDTVCG</sequence>
<evidence type="ECO:0000256" key="3">
    <source>
        <dbReference type="SAM" id="Phobius"/>
    </source>
</evidence>
<dbReference type="Pfam" id="PF03816">
    <property type="entry name" value="LytR_cpsA_psr"/>
    <property type="match status" value="1"/>
</dbReference>
<dbReference type="PANTHER" id="PTHR33392">
    <property type="entry name" value="POLYISOPRENYL-TEICHOIC ACID--PEPTIDOGLYCAN TEICHOIC ACID TRANSFERASE TAGU"/>
    <property type="match status" value="1"/>
</dbReference>
<name>A0ABP6I4L3_9ACTN</name>
<dbReference type="NCBIfam" id="TIGR00350">
    <property type="entry name" value="lytR_cpsA_psr"/>
    <property type="match status" value="1"/>
</dbReference>
<keyword evidence="3" id="KW-1133">Transmembrane helix</keyword>
<feature type="domain" description="Cell envelope-related transcriptional attenuator" evidence="4">
    <location>
        <begin position="161"/>
        <end position="335"/>
    </location>
</feature>
<proteinExistence type="inferred from homology"/>
<comment type="caution">
    <text evidence="5">The sequence shown here is derived from an EMBL/GenBank/DDBJ whole genome shotgun (WGS) entry which is preliminary data.</text>
</comment>
<organism evidence="5 6">
    <name type="scientific">Streptosporangium fragile</name>
    <dbReference type="NCBI Taxonomy" id="46186"/>
    <lineage>
        <taxon>Bacteria</taxon>
        <taxon>Bacillati</taxon>
        <taxon>Actinomycetota</taxon>
        <taxon>Actinomycetes</taxon>
        <taxon>Streptosporangiales</taxon>
        <taxon>Streptosporangiaceae</taxon>
        <taxon>Streptosporangium</taxon>
    </lineage>
</organism>
<dbReference type="InterPro" id="IPR050922">
    <property type="entry name" value="LytR/CpsA/Psr_CW_biosynth"/>
</dbReference>
<feature type="compositionally biased region" description="Low complexity" evidence="2">
    <location>
        <begin position="410"/>
        <end position="432"/>
    </location>
</feature>
<dbReference type="EMBL" id="BAAAVI010000001">
    <property type="protein sequence ID" value="GAA2844474.1"/>
    <property type="molecule type" value="Genomic_DNA"/>
</dbReference>
<keyword evidence="3" id="KW-0472">Membrane</keyword>
<reference evidence="6" key="1">
    <citation type="journal article" date="2019" name="Int. J. Syst. Evol. Microbiol.">
        <title>The Global Catalogue of Microorganisms (GCM) 10K type strain sequencing project: providing services to taxonomists for standard genome sequencing and annotation.</title>
        <authorList>
            <consortium name="The Broad Institute Genomics Platform"/>
            <consortium name="The Broad Institute Genome Sequencing Center for Infectious Disease"/>
            <person name="Wu L."/>
            <person name="Ma J."/>
        </authorList>
    </citation>
    <scope>NUCLEOTIDE SEQUENCE [LARGE SCALE GENOMIC DNA]</scope>
    <source>
        <strain evidence="6">JCM 6242</strain>
    </source>
</reference>
<dbReference type="Proteomes" id="UP001500831">
    <property type="component" value="Unassembled WGS sequence"/>
</dbReference>
<dbReference type="PANTHER" id="PTHR33392:SF6">
    <property type="entry name" value="POLYISOPRENYL-TEICHOIC ACID--PEPTIDOGLYCAN TEICHOIC ACID TRANSFERASE TAGU"/>
    <property type="match status" value="1"/>
</dbReference>